<protein>
    <submittedName>
        <fullName evidence="1">Sterol-4-alpha-carboxylate 3-dehydrogenase</fullName>
    </submittedName>
</protein>
<keyword evidence="2" id="KW-1185">Reference proteome</keyword>
<evidence type="ECO:0000313" key="2">
    <source>
        <dbReference type="Proteomes" id="UP000799755"/>
    </source>
</evidence>
<evidence type="ECO:0000313" key="1">
    <source>
        <dbReference type="EMBL" id="KAF2469383.1"/>
    </source>
</evidence>
<gene>
    <name evidence="1" type="ORF">BDR25DRAFT_304491</name>
</gene>
<dbReference type="Proteomes" id="UP000799755">
    <property type="component" value="Unassembled WGS sequence"/>
</dbReference>
<reference evidence="1" key="1">
    <citation type="journal article" date="2020" name="Stud. Mycol.">
        <title>101 Dothideomycetes genomes: a test case for predicting lifestyles and emergence of pathogens.</title>
        <authorList>
            <person name="Haridas S."/>
            <person name="Albert R."/>
            <person name="Binder M."/>
            <person name="Bloem J."/>
            <person name="Labutti K."/>
            <person name="Salamov A."/>
            <person name="Andreopoulos B."/>
            <person name="Baker S."/>
            <person name="Barry K."/>
            <person name="Bills G."/>
            <person name="Bluhm B."/>
            <person name="Cannon C."/>
            <person name="Castanera R."/>
            <person name="Culley D."/>
            <person name="Daum C."/>
            <person name="Ezra D."/>
            <person name="Gonzalez J."/>
            <person name="Henrissat B."/>
            <person name="Kuo A."/>
            <person name="Liang C."/>
            <person name="Lipzen A."/>
            <person name="Lutzoni F."/>
            <person name="Magnuson J."/>
            <person name="Mondo S."/>
            <person name="Nolan M."/>
            <person name="Ohm R."/>
            <person name="Pangilinan J."/>
            <person name="Park H.-J."/>
            <person name="Ramirez L."/>
            <person name="Alfaro M."/>
            <person name="Sun H."/>
            <person name="Tritt A."/>
            <person name="Yoshinaga Y."/>
            <person name="Zwiers L.-H."/>
            <person name="Turgeon B."/>
            <person name="Goodwin S."/>
            <person name="Spatafora J."/>
            <person name="Crous P."/>
            <person name="Grigoriev I."/>
        </authorList>
    </citation>
    <scope>NUCLEOTIDE SEQUENCE</scope>
    <source>
        <strain evidence="1">ATCC 200398</strain>
    </source>
</reference>
<accession>A0ACB6QQW0</accession>
<sequence length="366" mass="40273">MADLETPVLGTALVIGGCGLLGHHIVKILIESKVTSKIVVLDVNTAVNLVDGVEYINGSITSSDQVTQVLKQHTPRVVFHTVSPNPLSENRKRFYEVNVGGTQNLLECIKNTTSVKALVYTSSSSVVHNSYTDLIKATEDMPLFFEPAQKVYYSHTKAVAEQMVINSNRQNGLLTTVIRPASLFGEGDHLLTGNMVGLGRKNVIIGSGTNQFDFTYVGNNAYAQMLAAAALVRASTSKEPIPDDERVDGEAFVVTNDEPWPFWEFARALAVAAGYTVDRTKAKMLPKGVLLFFVGLLEWFYKILTLGTRQPAVKTRMILPTTLERTFNIGKAKKRLGYKPQVSIEEGISRTITWYMSQQGVQKKTA</sequence>
<organism evidence="1 2">
    <name type="scientific">Lindgomyces ingoldianus</name>
    <dbReference type="NCBI Taxonomy" id="673940"/>
    <lineage>
        <taxon>Eukaryota</taxon>
        <taxon>Fungi</taxon>
        <taxon>Dikarya</taxon>
        <taxon>Ascomycota</taxon>
        <taxon>Pezizomycotina</taxon>
        <taxon>Dothideomycetes</taxon>
        <taxon>Pleosporomycetidae</taxon>
        <taxon>Pleosporales</taxon>
        <taxon>Lindgomycetaceae</taxon>
        <taxon>Lindgomyces</taxon>
    </lineage>
</organism>
<name>A0ACB6QQW0_9PLEO</name>
<proteinExistence type="predicted"/>
<dbReference type="EMBL" id="MU003512">
    <property type="protein sequence ID" value="KAF2469383.1"/>
    <property type="molecule type" value="Genomic_DNA"/>
</dbReference>
<comment type="caution">
    <text evidence="1">The sequence shown here is derived from an EMBL/GenBank/DDBJ whole genome shotgun (WGS) entry which is preliminary data.</text>
</comment>